<dbReference type="AlphaFoldDB" id="A0A2I1GS14"/>
<name>A0A2I1GS14_9GLOM</name>
<dbReference type="VEuPathDB" id="FungiDB:FUN_021872"/>
<comment type="caution">
    <text evidence="1">The sequence shown here is derived from an EMBL/GenBank/DDBJ whole genome shotgun (WGS) entry which is preliminary data.</text>
</comment>
<accession>A0A2I1GS14</accession>
<dbReference type="EMBL" id="LLXI01000743">
    <property type="protein sequence ID" value="PKY49446.1"/>
    <property type="molecule type" value="Genomic_DNA"/>
</dbReference>
<dbReference type="VEuPathDB" id="FungiDB:RhiirFUN_003809"/>
<evidence type="ECO:0000313" key="2">
    <source>
        <dbReference type="Proteomes" id="UP000234323"/>
    </source>
</evidence>
<protein>
    <submittedName>
        <fullName evidence="1">Uncharacterized protein</fullName>
    </submittedName>
</protein>
<keyword evidence="2" id="KW-1185">Reference proteome</keyword>
<dbReference type="VEuPathDB" id="FungiDB:RhiirA1_420871"/>
<organism evidence="1 2">
    <name type="scientific">Rhizophagus irregularis</name>
    <dbReference type="NCBI Taxonomy" id="588596"/>
    <lineage>
        <taxon>Eukaryota</taxon>
        <taxon>Fungi</taxon>
        <taxon>Fungi incertae sedis</taxon>
        <taxon>Mucoromycota</taxon>
        <taxon>Glomeromycotina</taxon>
        <taxon>Glomeromycetes</taxon>
        <taxon>Glomerales</taxon>
        <taxon>Glomeraceae</taxon>
        <taxon>Rhizophagus</taxon>
    </lineage>
</organism>
<reference evidence="1 2" key="1">
    <citation type="submission" date="2015-10" db="EMBL/GenBank/DDBJ databases">
        <title>Genome analyses suggest a sexual origin of heterokaryosis in a supposedly ancient asexual fungus.</title>
        <authorList>
            <person name="Ropars J."/>
            <person name="Sedzielewska K."/>
            <person name="Noel J."/>
            <person name="Charron P."/>
            <person name="Farinelli L."/>
            <person name="Marton T."/>
            <person name="Kruger M."/>
            <person name="Pelin A."/>
            <person name="Brachmann A."/>
            <person name="Corradi N."/>
        </authorList>
    </citation>
    <scope>NUCLEOTIDE SEQUENCE [LARGE SCALE GENOMIC DNA]</scope>
    <source>
        <strain evidence="1 2">A4</strain>
    </source>
</reference>
<sequence>MTDKLKNFDTDTKKFIFEWASKFRGSPLLIVEWDKKRLRQRSIQKFTVITIIRSSRNCFLLPTSGQNKLYSIFRFDDHQIIVNITSALKRAYHQENTDSFGRVYVVVAEKENTFDINEITDVF</sequence>
<dbReference type="Proteomes" id="UP000234323">
    <property type="component" value="Unassembled WGS sequence"/>
</dbReference>
<proteinExistence type="predicted"/>
<gene>
    <name evidence="1" type="ORF">RhiirA4_405454</name>
</gene>
<evidence type="ECO:0000313" key="1">
    <source>
        <dbReference type="EMBL" id="PKY49446.1"/>
    </source>
</evidence>